<evidence type="ECO:0000313" key="7">
    <source>
        <dbReference type="Proteomes" id="UP000623461"/>
    </source>
</evidence>
<dbReference type="EMBL" id="BMNZ01000005">
    <property type="protein sequence ID" value="GGN00677.1"/>
    <property type="molecule type" value="Genomic_DNA"/>
</dbReference>
<gene>
    <name evidence="6" type="ORF">GCM10009721_29740</name>
</gene>
<keyword evidence="7" id="KW-1185">Reference proteome</keyword>
<sequence>MGTVALLWRHEHPLPPRPGRRPTITLDAVVAAGIHEADEQGLHDFSLRRVAQRLGVGVMTLYGHVENRSQLVELMVDQCRLDMEWAPLTGPWAARLEQVADENLALLARHPWLAHVETERAVLGPGTLTKYERELGAVDPLPLDDVGKDQALALVLDFVRSSARALEAARAERTEETPEQWWAREGAELAALQVEERFPLAARVGQATGEATNAAADAAAAHVFGLAVLLDGLAARAGVSRERSAPA</sequence>
<evidence type="ECO:0000256" key="1">
    <source>
        <dbReference type="ARBA" id="ARBA00023015"/>
    </source>
</evidence>
<feature type="domain" description="HTH tetR-type" evidence="5">
    <location>
        <begin position="23"/>
        <end position="83"/>
    </location>
</feature>
<protein>
    <submittedName>
        <fullName evidence="6">TetR family transcriptional regulator</fullName>
    </submittedName>
</protein>
<dbReference type="SUPFAM" id="SSF46689">
    <property type="entry name" value="Homeodomain-like"/>
    <property type="match status" value="1"/>
</dbReference>
<organism evidence="6 7">
    <name type="scientific">Terrabacter tumescens</name>
    <dbReference type="NCBI Taxonomy" id="60443"/>
    <lineage>
        <taxon>Bacteria</taxon>
        <taxon>Bacillati</taxon>
        <taxon>Actinomycetota</taxon>
        <taxon>Actinomycetes</taxon>
        <taxon>Micrococcales</taxon>
        <taxon>Intrasporangiaceae</taxon>
        <taxon>Terrabacter</taxon>
    </lineage>
</organism>
<name>A0ABQ2I4Z7_9MICO</name>
<evidence type="ECO:0000256" key="4">
    <source>
        <dbReference type="PROSITE-ProRule" id="PRU00335"/>
    </source>
</evidence>
<dbReference type="SUPFAM" id="SSF48498">
    <property type="entry name" value="Tetracyclin repressor-like, C-terminal domain"/>
    <property type="match status" value="1"/>
</dbReference>
<dbReference type="RefSeq" id="WP_043416851.1">
    <property type="nucleotide sequence ID" value="NZ_BMNZ01000005.1"/>
</dbReference>
<evidence type="ECO:0000256" key="3">
    <source>
        <dbReference type="ARBA" id="ARBA00023163"/>
    </source>
</evidence>
<feature type="DNA-binding region" description="H-T-H motif" evidence="4">
    <location>
        <begin position="46"/>
        <end position="65"/>
    </location>
</feature>
<dbReference type="InterPro" id="IPR004111">
    <property type="entry name" value="Repressor_TetR_C"/>
</dbReference>
<keyword evidence="3" id="KW-0804">Transcription</keyword>
<reference evidence="7" key="1">
    <citation type="journal article" date="2019" name="Int. J. Syst. Evol. Microbiol.">
        <title>The Global Catalogue of Microorganisms (GCM) 10K type strain sequencing project: providing services to taxonomists for standard genome sequencing and annotation.</title>
        <authorList>
            <consortium name="The Broad Institute Genomics Platform"/>
            <consortium name="The Broad Institute Genome Sequencing Center for Infectious Disease"/>
            <person name="Wu L."/>
            <person name="Ma J."/>
        </authorList>
    </citation>
    <scope>NUCLEOTIDE SEQUENCE [LARGE SCALE GENOMIC DNA]</scope>
    <source>
        <strain evidence="7">JCM 1365</strain>
    </source>
</reference>
<dbReference type="Proteomes" id="UP000623461">
    <property type="component" value="Unassembled WGS sequence"/>
</dbReference>
<dbReference type="InterPro" id="IPR036271">
    <property type="entry name" value="Tet_transcr_reg_TetR-rel_C_sf"/>
</dbReference>
<accession>A0ABQ2I4Z7</accession>
<dbReference type="InterPro" id="IPR009057">
    <property type="entry name" value="Homeodomain-like_sf"/>
</dbReference>
<evidence type="ECO:0000313" key="6">
    <source>
        <dbReference type="EMBL" id="GGN00677.1"/>
    </source>
</evidence>
<proteinExistence type="predicted"/>
<dbReference type="Pfam" id="PF02909">
    <property type="entry name" value="TetR_C_1"/>
    <property type="match status" value="1"/>
</dbReference>
<dbReference type="Gene3D" id="1.10.357.10">
    <property type="entry name" value="Tetracycline Repressor, domain 2"/>
    <property type="match status" value="1"/>
</dbReference>
<keyword evidence="1" id="KW-0805">Transcription regulation</keyword>
<dbReference type="PROSITE" id="PS50977">
    <property type="entry name" value="HTH_TETR_2"/>
    <property type="match status" value="1"/>
</dbReference>
<keyword evidence="2 4" id="KW-0238">DNA-binding</keyword>
<dbReference type="Gene3D" id="1.10.10.60">
    <property type="entry name" value="Homeodomain-like"/>
    <property type="match status" value="1"/>
</dbReference>
<evidence type="ECO:0000256" key="2">
    <source>
        <dbReference type="ARBA" id="ARBA00023125"/>
    </source>
</evidence>
<evidence type="ECO:0000259" key="5">
    <source>
        <dbReference type="PROSITE" id="PS50977"/>
    </source>
</evidence>
<dbReference type="InterPro" id="IPR001647">
    <property type="entry name" value="HTH_TetR"/>
</dbReference>
<comment type="caution">
    <text evidence="6">The sequence shown here is derived from an EMBL/GenBank/DDBJ whole genome shotgun (WGS) entry which is preliminary data.</text>
</comment>